<evidence type="ECO:0000256" key="8">
    <source>
        <dbReference type="SAM" id="MobiDB-lite"/>
    </source>
</evidence>
<evidence type="ECO:0000256" key="1">
    <source>
        <dbReference type="ARBA" id="ARBA00004613"/>
    </source>
</evidence>
<evidence type="ECO:0000256" key="7">
    <source>
        <dbReference type="ARBA" id="ARBA00023022"/>
    </source>
</evidence>
<feature type="domain" description="Attacin C-terminal" evidence="9">
    <location>
        <begin position="78"/>
        <end position="195"/>
    </location>
</feature>
<protein>
    <recommendedName>
        <fullName evidence="9">Attacin C-terminal domain-containing protein</fullName>
    </recommendedName>
</protein>
<keyword evidence="6" id="KW-0391">Immunity</keyword>
<keyword evidence="5" id="KW-0399">Innate immunity</keyword>
<evidence type="ECO:0000256" key="4">
    <source>
        <dbReference type="ARBA" id="ARBA00022529"/>
    </source>
</evidence>
<dbReference type="Proteomes" id="UP000838878">
    <property type="component" value="Chromosome 10"/>
</dbReference>
<comment type="subcellular location">
    <subcellularLocation>
        <location evidence="1">Secreted</location>
    </subcellularLocation>
</comment>
<evidence type="ECO:0000256" key="6">
    <source>
        <dbReference type="ARBA" id="ARBA00022859"/>
    </source>
</evidence>
<organism evidence="10 11">
    <name type="scientific">Brenthis ino</name>
    <name type="common">lesser marbled fritillary</name>
    <dbReference type="NCBI Taxonomy" id="405034"/>
    <lineage>
        <taxon>Eukaryota</taxon>
        <taxon>Metazoa</taxon>
        <taxon>Ecdysozoa</taxon>
        <taxon>Arthropoda</taxon>
        <taxon>Hexapoda</taxon>
        <taxon>Insecta</taxon>
        <taxon>Pterygota</taxon>
        <taxon>Neoptera</taxon>
        <taxon>Endopterygota</taxon>
        <taxon>Lepidoptera</taxon>
        <taxon>Glossata</taxon>
        <taxon>Ditrysia</taxon>
        <taxon>Papilionoidea</taxon>
        <taxon>Nymphalidae</taxon>
        <taxon>Heliconiinae</taxon>
        <taxon>Argynnini</taxon>
        <taxon>Brenthis</taxon>
    </lineage>
</organism>
<dbReference type="GO" id="GO:0045087">
    <property type="term" value="P:innate immune response"/>
    <property type="evidence" value="ECO:0007669"/>
    <property type="project" value="UniProtKB-KW"/>
</dbReference>
<reference evidence="10" key="1">
    <citation type="submission" date="2021-12" db="EMBL/GenBank/DDBJ databases">
        <authorList>
            <person name="Martin H S."/>
        </authorList>
    </citation>
    <scope>NUCLEOTIDE SEQUENCE</scope>
</reference>
<name>A0A8J9U702_9NEOP</name>
<dbReference type="Pfam" id="PF03769">
    <property type="entry name" value="Attacin_C"/>
    <property type="match status" value="1"/>
</dbReference>
<evidence type="ECO:0000256" key="2">
    <source>
        <dbReference type="ARBA" id="ARBA00007550"/>
    </source>
</evidence>
<dbReference type="InterPro" id="IPR005521">
    <property type="entry name" value="Attacin_C"/>
</dbReference>
<keyword evidence="11" id="KW-1185">Reference proteome</keyword>
<keyword evidence="7" id="KW-0044">Antibiotic</keyword>
<dbReference type="GO" id="GO:0005576">
    <property type="term" value="C:extracellular region"/>
    <property type="evidence" value="ECO:0007669"/>
    <property type="project" value="UniProtKB-SubCell"/>
</dbReference>
<accession>A0A8J9U702</accession>
<dbReference type="EMBL" id="OV170230">
    <property type="protein sequence ID" value="CAH0714937.1"/>
    <property type="molecule type" value="Genomic_DNA"/>
</dbReference>
<evidence type="ECO:0000313" key="11">
    <source>
        <dbReference type="Proteomes" id="UP000838878"/>
    </source>
</evidence>
<gene>
    <name evidence="10" type="ORF">BINO364_LOCUS1935</name>
</gene>
<keyword evidence="4" id="KW-0929">Antimicrobial</keyword>
<dbReference type="GO" id="GO:0042742">
    <property type="term" value="P:defense response to bacterium"/>
    <property type="evidence" value="ECO:0007669"/>
    <property type="project" value="UniProtKB-KW"/>
</dbReference>
<proteinExistence type="inferred from homology"/>
<evidence type="ECO:0000313" key="10">
    <source>
        <dbReference type="EMBL" id="CAH0714937.1"/>
    </source>
</evidence>
<sequence length="195" mass="20793">MSVNGNMSVNDDKTKNYSVTAGREDGGNSVSATAFVSGYRDTPDPTKLNAPPYNVAGVSLNAAHENGHAVGLKAQHIPTFGNQVTASSNVNVIKIDNHRFDVNAHSTANFPKNSPNFMTHGAGAEYMFKEKVGANASVSHTPMFKQTDYSVGGSLNLHKTPTSSLDFNVGANKTVTPFHNGNWNKGGGFIFTKKF</sequence>
<comment type="similarity">
    <text evidence="2">Belongs to the attacin/sarcotoxin-2 family.</text>
</comment>
<evidence type="ECO:0000256" key="5">
    <source>
        <dbReference type="ARBA" id="ARBA00022588"/>
    </source>
</evidence>
<feature type="region of interest" description="Disordered" evidence="8">
    <location>
        <begin position="1"/>
        <end position="26"/>
    </location>
</feature>
<keyword evidence="3" id="KW-0964">Secreted</keyword>
<evidence type="ECO:0000256" key="3">
    <source>
        <dbReference type="ARBA" id="ARBA00022525"/>
    </source>
</evidence>
<dbReference type="AlphaFoldDB" id="A0A8J9U702"/>
<evidence type="ECO:0000259" key="9">
    <source>
        <dbReference type="Pfam" id="PF03769"/>
    </source>
</evidence>
<feature type="non-terminal residue" evidence="10">
    <location>
        <position position="195"/>
    </location>
</feature>
<dbReference type="OrthoDB" id="7441167at2759"/>